<accession>A0A510DY57</accession>
<dbReference type="EMBL" id="AP018929">
    <property type="protein sequence ID" value="BBG24888.1"/>
    <property type="molecule type" value="Genomic_DNA"/>
</dbReference>
<keyword evidence="4" id="KW-1185">Reference proteome</keyword>
<organism evidence="3 5">
    <name type="scientific">Sulfuracidifex tepidarius</name>
    <dbReference type="NCBI Taxonomy" id="1294262"/>
    <lineage>
        <taxon>Archaea</taxon>
        <taxon>Thermoproteota</taxon>
        <taxon>Thermoprotei</taxon>
        <taxon>Sulfolobales</taxon>
        <taxon>Sulfolobaceae</taxon>
        <taxon>Sulfuracidifex</taxon>
    </lineage>
</organism>
<dbReference type="Proteomes" id="UP000325030">
    <property type="component" value="Chromosome"/>
</dbReference>
<sequence length="217" mass="24303">MWVARMNFKVIILSILIILSIFTLLFEFPINGYLSPGNNGPYGMSKVFSELGNSSKTTMIYLVLTPSYNASYLYSYVEDGNTLILAGNLTFLNDLLSKMNVSMLLTTGIYVNYTSFYQIPENVVAYYHGISMVFPSPHPILGGIPLVKSGHYALISQERLGKGKLIVFSTPDFFMNKYVNAGYQNLDFLKQQIGRSSIAINSPQPLIIYIRAYLEGI</sequence>
<reference evidence="3 4" key="2">
    <citation type="journal article" date="2020" name="Int. J. Syst. Evol. Microbiol.">
        <title>Sulfuracidifex tepidarius gen. nov., sp. nov. and transfer of Sulfolobus metallicus Huber and Stetter 1992 to the genus Sulfuracidifex as Sulfuracidifex metallicus comb. nov.</title>
        <authorList>
            <person name="Itoh T."/>
            <person name="Miura T."/>
            <person name="Sakai H.D."/>
            <person name="Kato S."/>
            <person name="Ohkuma M."/>
            <person name="Takashina T."/>
        </authorList>
    </citation>
    <scope>NUCLEOTIDE SEQUENCE</scope>
    <source>
        <strain evidence="2 4">IC-006</strain>
        <strain evidence="3">IC-007</strain>
    </source>
</reference>
<dbReference type="EMBL" id="AP018930">
    <property type="protein sequence ID" value="BBG27673.1"/>
    <property type="molecule type" value="Genomic_DNA"/>
</dbReference>
<dbReference type="KEGG" id="step:IC006_2222"/>
<evidence type="ECO:0000313" key="4">
    <source>
        <dbReference type="Proteomes" id="UP000322983"/>
    </source>
</evidence>
<keyword evidence="1" id="KW-0812">Transmembrane</keyword>
<evidence type="ECO:0000256" key="1">
    <source>
        <dbReference type="SAM" id="Phobius"/>
    </source>
</evidence>
<name>A0A510E563_9CREN</name>
<keyword evidence="1" id="KW-1133">Transmembrane helix</keyword>
<feature type="transmembrane region" description="Helical" evidence="1">
    <location>
        <begin position="6"/>
        <end position="26"/>
    </location>
</feature>
<evidence type="ECO:0000313" key="3">
    <source>
        <dbReference type="EMBL" id="BBG27673.1"/>
    </source>
</evidence>
<evidence type="ECO:0008006" key="6">
    <source>
        <dbReference type="Google" id="ProtNLM"/>
    </source>
</evidence>
<evidence type="ECO:0000313" key="2">
    <source>
        <dbReference type="EMBL" id="BBG24888.1"/>
    </source>
</evidence>
<gene>
    <name evidence="2" type="ORF">IC006_2222</name>
    <name evidence="3" type="ORF">IC007_2227</name>
</gene>
<proteinExistence type="predicted"/>
<keyword evidence="1" id="KW-0472">Membrane</keyword>
<dbReference type="Proteomes" id="UP000322983">
    <property type="component" value="Chromosome"/>
</dbReference>
<evidence type="ECO:0000313" key="5">
    <source>
        <dbReference type="Proteomes" id="UP000325030"/>
    </source>
</evidence>
<accession>A0A510E563</accession>
<dbReference type="AlphaFoldDB" id="A0A510E563"/>
<dbReference type="STRING" id="1294262.GCA_001316085_02328"/>
<reference evidence="5" key="1">
    <citation type="submission" date="2018-09" db="EMBL/GenBank/DDBJ databases">
        <title>Complete Genome Sequencing of Sulfolobus sp. JCM 16834.</title>
        <authorList>
            <person name="Kato S."/>
            <person name="Itoh T."/>
            <person name="Ohkuma M."/>
        </authorList>
    </citation>
    <scope>NUCLEOTIDE SEQUENCE [LARGE SCALE GENOMIC DNA]</scope>
    <source>
        <strain evidence="5">IC-007</strain>
    </source>
</reference>
<protein>
    <recommendedName>
        <fullName evidence="6">DUF4350 domain-containing protein</fullName>
    </recommendedName>
</protein>